<keyword evidence="6 8" id="KW-0408">Iron</keyword>
<keyword evidence="5" id="KW-0560">Oxidoreductase</keyword>
<evidence type="ECO:0000256" key="1">
    <source>
        <dbReference type="ARBA" id="ARBA00001971"/>
    </source>
</evidence>
<dbReference type="InterPro" id="IPR001128">
    <property type="entry name" value="Cyt_P450"/>
</dbReference>
<dbReference type="Gene3D" id="1.10.630.10">
    <property type="entry name" value="Cytochrome P450"/>
    <property type="match status" value="1"/>
</dbReference>
<evidence type="ECO:0000256" key="9">
    <source>
        <dbReference type="SAM" id="Coils"/>
    </source>
</evidence>
<protein>
    <recommendedName>
        <fullName evidence="12">Cytochrome P450</fullName>
    </recommendedName>
</protein>
<dbReference type="Pfam" id="PF00067">
    <property type="entry name" value="p450"/>
    <property type="match status" value="1"/>
</dbReference>
<name>A0AAD5U5J8_9FUNG</name>
<dbReference type="PRINTS" id="PR00463">
    <property type="entry name" value="EP450I"/>
</dbReference>
<dbReference type="AlphaFoldDB" id="A0AAD5U5J8"/>
<dbReference type="PRINTS" id="PR00385">
    <property type="entry name" value="P450"/>
</dbReference>
<feature type="coiled-coil region" evidence="9">
    <location>
        <begin position="186"/>
        <end position="274"/>
    </location>
</feature>
<feature type="coiled-coil region" evidence="9">
    <location>
        <begin position="69"/>
        <end position="129"/>
    </location>
</feature>
<feature type="binding site" description="axial binding residue" evidence="8">
    <location>
        <position position="906"/>
    </location>
    <ligand>
        <name>heme</name>
        <dbReference type="ChEBI" id="CHEBI:30413"/>
    </ligand>
    <ligandPart>
        <name>Fe</name>
        <dbReference type="ChEBI" id="CHEBI:18248"/>
    </ligandPart>
</feature>
<feature type="coiled-coil region" evidence="9">
    <location>
        <begin position="377"/>
        <end position="418"/>
    </location>
</feature>
<dbReference type="CDD" id="cd11069">
    <property type="entry name" value="CYP_FUM15-like"/>
    <property type="match status" value="1"/>
</dbReference>
<proteinExistence type="inferred from homology"/>
<dbReference type="PANTHER" id="PTHR24291">
    <property type="entry name" value="CYTOCHROME P450 FAMILY 4"/>
    <property type="match status" value="1"/>
</dbReference>
<evidence type="ECO:0000256" key="4">
    <source>
        <dbReference type="ARBA" id="ARBA00022723"/>
    </source>
</evidence>
<feature type="coiled-coil region" evidence="9">
    <location>
        <begin position="712"/>
        <end position="741"/>
    </location>
</feature>
<evidence type="ECO:0000256" key="5">
    <source>
        <dbReference type="ARBA" id="ARBA00023002"/>
    </source>
</evidence>
<keyword evidence="7" id="KW-0503">Monooxygenase</keyword>
<accession>A0AAD5U5J8</accession>
<dbReference type="GO" id="GO:0020037">
    <property type="term" value="F:heme binding"/>
    <property type="evidence" value="ECO:0007669"/>
    <property type="project" value="InterPro"/>
</dbReference>
<dbReference type="PANTHER" id="PTHR24291:SF175">
    <property type="entry name" value="CYTOCHROME P450"/>
    <property type="match status" value="1"/>
</dbReference>
<keyword evidence="11" id="KW-1185">Reference proteome</keyword>
<evidence type="ECO:0000256" key="8">
    <source>
        <dbReference type="PIRSR" id="PIRSR602401-1"/>
    </source>
</evidence>
<dbReference type="InterPro" id="IPR002401">
    <property type="entry name" value="Cyt_P450_E_grp-I"/>
</dbReference>
<comment type="cofactor">
    <cofactor evidence="1 8">
        <name>heme</name>
        <dbReference type="ChEBI" id="CHEBI:30413"/>
    </cofactor>
</comment>
<evidence type="ECO:0000256" key="6">
    <source>
        <dbReference type="ARBA" id="ARBA00023004"/>
    </source>
</evidence>
<dbReference type="InterPro" id="IPR050196">
    <property type="entry name" value="Cytochrome_P450_Monoox"/>
</dbReference>
<evidence type="ECO:0000313" key="10">
    <source>
        <dbReference type="EMBL" id="KAJ3221971.1"/>
    </source>
</evidence>
<reference evidence="10" key="1">
    <citation type="submission" date="2020-05" db="EMBL/GenBank/DDBJ databases">
        <title>Phylogenomic resolution of chytrid fungi.</title>
        <authorList>
            <person name="Stajich J.E."/>
            <person name="Amses K."/>
            <person name="Simmons R."/>
            <person name="Seto K."/>
            <person name="Myers J."/>
            <person name="Bonds A."/>
            <person name="Quandt C.A."/>
            <person name="Barry K."/>
            <person name="Liu P."/>
            <person name="Grigoriev I."/>
            <person name="Longcore J.E."/>
            <person name="James T.Y."/>
        </authorList>
    </citation>
    <scope>NUCLEOTIDE SEQUENCE</scope>
    <source>
        <strain evidence="10">JEL0476</strain>
    </source>
</reference>
<gene>
    <name evidence="10" type="ORF">HK099_002834</name>
</gene>
<dbReference type="GO" id="GO:0005506">
    <property type="term" value="F:iron ion binding"/>
    <property type="evidence" value="ECO:0007669"/>
    <property type="project" value="InterPro"/>
</dbReference>
<evidence type="ECO:0000256" key="2">
    <source>
        <dbReference type="ARBA" id="ARBA00010617"/>
    </source>
</evidence>
<dbReference type="SUPFAM" id="SSF48264">
    <property type="entry name" value="Cytochrome P450"/>
    <property type="match status" value="1"/>
</dbReference>
<comment type="similarity">
    <text evidence="2">Belongs to the cytochrome P450 family.</text>
</comment>
<dbReference type="InterPro" id="IPR036396">
    <property type="entry name" value="Cyt_P450_sf"/>
</dbReference>
<sequence>MVFKCCSKIHTFINDYIAESYSIPRIATKTTVVAGTSPNSYPFDSLTQMQSIHNTVTPEQLLYTQSLINNDKENMRNDLLEKKKELHQQSLNTVKNWENTIMGKRKKRLQNLEEKKIVAESIKQKIDEDWKVLQEKEKSEFLNKVKRIREQQTASFRNLNSSLLIQEVKMERDLQLKEKDRRNKYIAEAEEMFKKDSKELAFLKAKKEYKELVEARERRHEVAKFQVNQAQKKLESEKHEKEDLEILKINQKRIEDIEREKKNSKIEKQKKVEEYAKCLDMLTEENNLKNLNAKLIDNKILLETKKFNSLKQFLENKKKDINKKNIQDRFEFIEKIGERQLSEAKRKELLMDKFFDQILHFKEDEPEKRRVRELEKVKKYNAESKAFREEKKILDSEAKKVEKLNNETIMEIERLKLEKEYIKQKENQQTIKQHLKSNFNYNKLKVIENLKLLEEKKLKEKLNENLKLDELNLELKNFENYGKEILEEYNDKGPPSAMWTLIGNLQTIMNEDNLAPHRRWAAKYGNFVKYTSLFNKGRVLVLDPKAIQRILVTAPEIYERQSEGDFFNYVIGPGLLSVHGGDHKRQRALINPAFSYKNIKNMSVDFSVLSLDLKRKWSDLIKTNQTIDILPEVSKFTLDVIGRTGFGFEFNALKDEHSDLHEFYETVLLQTELSPFLILESFFPFLSYLPTKRNREFKKCVNGLHKVVDNLIIEKRKNLEQKKLENNLEEEKDILSMLIKANESEVASKKLSDAELKGQVGTFLLAGHETTSVALSWTLYYLALNPDIQEKLYVEVSKVLDTKDSFPTFDQVNTQMKYVDSVIKEVLRLVPPAPITSRVTTQDDELGGYMIPKGTPIILAPGVIQRHKEFWGENADEFVPERWLETNETSKNIAKFIPFLFGPRNCIGSKFALIEMNIVLSVLVKNFRFEQDFDFPLKDVKKKIRITWKPEPGIKLKVFERQ</sequence>
<dbReference type="GO" id="GO:0016705">
    <property type="term" value="F:oxidoreductase activity, acting on paired donors, with incorporation or reduction of molecular oxygen"/>
    <property type="evidence" value="ECO:0007669"/>
    <property type="project" value="InterPro"/>
</dbReference>
<keyword evidence="4 8" id="KW-0479">Metal-binding</keyword>
<evidence type="ECO:0008006" key="12">
    <source>
        <dbReference type="Google" id="ProtNLM"/>
    </source>
</evidence>
<evidence type="ECO:0000256" key="3">
    <source>
        <dbReference type="ARBA" id="ARBA00022617"/>
    </source>
</evidence>
<dbReference type="GO" id="GO:0004497">
    <property type="term" value="F:monooxygenase activity"/>
    <property type="evidence" value="ECO:0007669"/>
    <property type="project" value="UniProtKB-KW"/>
</dbReference>
<dbReference type="Proteomes" id="UP001211065">
    <property type="component" value="Unassembled WGS sequence"/>
</dbReference>
<comment type="caution">
    <text evidence="10">The sequence shown here is derived from an EMBL/GenBank/DDBJ whole genome shotgun (WGS) entry which is preliminary data.</text>
</comment>
<keyword evidence="3 8" id="KW-0349">Heme</keyword>
<dbReference type="FunFam" id="1.10.630.10:FF:000182">
    <property type="entry name" value="Cytochrome P450 3A4"/>
    <property type="match status" value="1"/>
</dbReference>
<evidence type="ECO:0000313" key="11">
    <source>
        <dbReference type="Proteomes" id="UP001211065"/>
    </source>
</evidence>
<organism evidence="10 11">
    <name type="scientific">Clydaea vesicula</name>
    <dbReference type="NCBI Taxonomy" id="447962"/>
    <lineage>
        <taxon>Eukaryota</taxon>
        <taxon>Fungi</taxon>
        <taxon>Fungi incertae sedis</taxon>
        <taxon>Chytridiomycota</taxon>
        <taxon>Chytridiomycota incertae sedis</taxon>
        <taxon>Chytridiomycetes</taxon>
        <taxon>Lobulomycetales</taxon>
        <taxon>Lobulomycetaceae</taxon>
        <taxon>Clydaea</taxon>
    </lineage>
</organism>
<keyword evidence="9" id="KW-0175">Coiled coil</keyword>
<dbReference type="EMBL" id="JADGJW010000198">
    <property type="protein sequence ID" value="KAJ3221971.1"/>
    <property type="molecule type" value="Genomic_DNA"/>
</dbReference>
<evidence type="ECO:0000256" key="7">
    <source>
        <dbReference type="ARBA" id="ARBA00023033"/>
    </source>
</evidence>